<evidence type="ECO:0000313" key="6">
    <source>
        <dbReference type="Proteomes" id="UP001139031"/>
    </source>
</evidence>
<dbReference type="Proteomes" id="UP001139031">
    <property type="component" value="Unassembled WGS sequence"/>
</dbReference>
<comment type="similarity">
    <text evidence="3">Belongs to the lyase 1 family. Adenylosuccinate lyase subfamily.</text>
</comment>
<dbReference type="Gene3D" id="1.20.200.10">
    <property type="entry name" value="Fumarase/aspartase (Central domain)"/>
    <property type="match status" value="1"/>
</dbReference>
<protein>
    <recommendedName>
        <fullName evidence="2 3">Adenylosuccinate lyase</fullName>
        <shortName evidence="3">ASL</shortName>
        <ecNumber evidence="2 3">4.3.2.2</ecNumber>
    </recommendedName>
    <alternativeName>
        <fullName evidence="3">Adenylosuccinase</fullName>
    </alternativeName>
</protein>
<evidence type="ECO:0000256" key="2">
    <source>
        <dbReference type="NCBIfam" id="TIGR00928"/>
    </source>
</evidence>
<comment type="pathway">
    <text evidence="3">Purine metabolism; AMP biosynthesis via de novo pathway; AMP from IMP: step 2/2.</text>
</comment>
<dbReference type="InterPro" id="IPR020557">
    <property type="entry name" value="Fumarate_lyase_CS"/>
</dbReference>
<dbReference type="CDD" id="cd03302">
    <property type="entry name" value="Adenylsuccinate_lyase_2"/>
    <property type="match status" value="1"/>
</dbReference>
<dbReference type="RefSeq" id="WP_224197837.1">
    <property type="nucleotide sequence ID" value="NZ_JAIRAU010000061.1"/>
</dbReference>
<dbReference type="GO" id="GO:0016829">
    <property type="term" value="F:lyase activity"/>
    <property type="evidence" value="ECO:0007669"/>
    <property type="project" value="UniProtKB-KW"/>
</dbReference>
<dbReference type="InterPro" id="IPR008948">
    <property type="entry name" value="L-Aspartase-like"/>
</dbReference>
<accession>A0ABS7U6A1</accession>
<feature type="domain" description="Adenylosuccinate lyase C-terminal" evidence="4">
    <location>
        <begin position="372"/>
        <end position="453"/>
    </location>
</feature>
<proteinExistence type="inferred from homology"/>
<gene>
    <name evidence="5" type="primary">purB</name>
    <name evidence="5" type="ORF">K7C98_43275</name>
</gene>
<keyword evidence="1 3" id="KW-0456">Lyase</keyword>
<comment type="pathway">
    <text evidence="3">Purine metabolism; IMP biosynthesis via de novo pathway; 5-amino-1-(5-phospho-D-ribosyl)imidazole-4-carboxamide from 5-amino-1-(5-phospho-D-ribosyl)imidazole-4-carboxylate: step 2/2.</text>
</comment>
<dbReference type="InterPro" id="IPR004769">
    <property type="entry name" value="Pur_lyase"/>
</dbReference>
<comment type="catalytic activity">
    <reaction evidence="3">
        <text>(2S)-2-[5-amino-1-(5-phospho-beta-D-ribosyl)imidazole-4-carboxamido]succinate = 5-amino-1-(5-phospho-beta-D-ribosyl)imidazole-4-carboxamide + fumarate</text>
        <dbReference type="Rhea" id="RHEA:23920"/>
        <dbReference type="ChEBI" id="CHEBI:29806"/>
        <dbReference type="ChEBI" id="CHEBI:58443"/>
        <dbReference type="ChEBI" id="CHEBI:58475"/>
        <dbReference type="EC" id="4.3.2.2"/>
    </reaction>
</comment>
<dbReference type="InterPro" id="IPR022761">
    <property type="entry name" value="Fumarate_lyase_N"/>
</dbReference>
<keyword evidence="3" id="KW-0658">Purine biosynthesis</keyword>
<dbReference type="Gene3D" id="1.10.275.60">
    <property type="match status" value="1"/>
</dbReference>
<dbReference type="NCBIfam" id="TIGR00928">
    <property type="entry name" value="purB"/>
    <property type="match status" value="1"/>
</dbReference>
<evidence type="ECO:0000256" key="3">
    <source>
        <dbReference type="RuleBase" id="RU361172"/>
    </source>
</evidence>
<comment type="catalytic activity">
    <reaction evidence="3">
        <text>N(6)-(1,2-dicarboxyethyl)-AMP = fumarate + AMP</text>
        <dbReference type="Rhea" id="RHEA:16853"/>
        <dbReference type="ChEBI" id="CHEBI:29806"/>
        <dbReference type="ChEBI" id="CHEBI:57567"/>
        <dbReference type="ChEBI" id="CHEBI:456215"/>
        <dbReference type="EC" id="4.3.2.2"/>
    </reaction>
</comment>
<dbReference type="SMART" id="SM00998">
    <property type="entry name" value="ADSL_C"/>
    <property type="match status" value="1"/>
</dbReference>
<dbReference type="PRINTS" id="PR00149">
    <property type="entry name" value="FUMRATELYASE"/>
</dbReference>
<dbReference type="PROSITE" id="PS00163">
    <property type="entry name" value="FUMARATE_LYASES"/>
    <property type="match status" value="1"/>
</dbReference>
<dbReference type="Pfam" id="PF00206">
    <property type="entry name" value="Lyase_1"/>
    <property type="match status" value="1"/>
</dbReference>
<dbReference type="Pfam" id="PF10397">
    <property type="entry name" value="ADSL_C"/>
    <property type="match status" value="1"/>
</dbReference>
<dbReference type="SUPFAM" id="SSF48557">
    <property type="entry name" value="L-aspartase-like"/>
    <property type="match status" value="1"/>
</dbReference>
<dbReference type="InterPro" id="IPR019468">
    <property type="entry name" value="AdenyloSucc_lyase_C"/>
</dbReference>
<evidence type="ECO:0000313" key="5">
    <source>
        <dbReference type="EMBL" id="MBZ5716097.1"/>
    </source>
</evidence>
<dbReference type="EMBL" id="JAIRAU010000061">
    <property type="protein sequence ID" value="MBZ5716097.1"/>
    <property type="molecule type" value="Genomic_DNA"/>
</dbReference>
<dbReference type="PANTHER" id="PTHR43172:SF1">
    <property type="entry name" value="ADENYLOSUCCINATE LYASE"/>
    <property type="match status" value="1"/>
</dbReference>
<reference evidence="5" key="1">
    <citation type="submission" date="2021-08" db="EMBL/GenBank/DDBJ databases">
        <authorList>
            <person name="Stevens D.C."/>
        </authorList>
    </citation>
    <scope>NUCLEOTIDE SEQUENCE</scope>
    <source>
        <strain evidence="5">DSM 53165</strain>
    </source>
</reference>
<dbReference type="PANTHER" id="PTHR43172">
    <property type="entry name" value="ADENYLOSUCCINATE LYASE"/>
    <property type="match status" value="1"/>
</dbReference>
<organism evidence="5 6">
    <name type="scientific">Nannocystis pusilla</name>
    <dbReference type="NCBI Taxonomy" id="889268"/>
    <lineage>
        <taxon>Bacteria</taxon>
        <taxon>Pseudomonadati</taxon>
        <taxon>Myxococcota</taxon>
        <taxon>Polyangia</taxon>
        <taxon>Nannocystales</taxon>
        <taxon>Nannocystaceae</taxon>
        <taxon>Nannocystis</taxon>
    </lineage>
</organism>
<evidence type="ECO:0000256" key="1">
    <source>
        <dbReference type="ARBA" id="ARBA00023239"/>
    </source>
</evidence>
<keyword evidence="6" id="KW-1185">Reference proteome</keyword>
<dbReference type="InterPro" id="IPR000362">
    <property type="entry name" value="Fumarate_lyase_fam"/>
</dbReference>
<comment type="caution">
    <text evidence="5">The sequence shown here is derived from an EMBL/GenBank/DDBJ whole genome shotgun (WGS) entry which is preliminary data.</text>
</comment>
<name>A0ABS7U6A1_9BACT</name>
<dbReference type="Gene3D" id="1.10.40.30">
    <property type="entry name" value="Fumarase/aspartase (C-terminal domain)"/>
    <property type="match status" value="1"/>
</dbReference>
<evidence type="ECO:0000259" key="4">
    <source>
        <dbReference type="SMART" id="SM00998"/>
    </source>
</evidence>
<dbReference type="EC" id="4.3.2.2" evidence="2 3"/>
<sequence>MEAVDRYDSPLATRYATPAMVANFSDRRRALLWRDLWIALAEAERTLGVPISEAQVAALRAARERVDFARVAEHEARLRHDVMAHIEHFGEVAGADAGKVIHLGATSCYVADNAELVMIRDGLELLMDRLVAALDALTSFARQHRALATLAYTHFQPAQLTTVGKRACLWAQDLALDLETLAGLRARLPFRGVKGTTGTQASFLQLFAGDHAKVRALDQAVAEAMGFSGSIAVSGQTYTRKIDTWVVSALADVAGSAAKIAVDLRLLAHKREVDEPFEADQVGSSAMAYKRNPMRSERICGLARFVHSLATSPRETHANQWFERTLDDSANRRLTITEAFLATDAILNLLVDVTAGLVVHPPVIAANMRDELPFMATENVLMRGTSAGHSRQELHRLVRAHSLEAVARMKRGEPNDLMARMQADPVLGPFVDADLTAPARYVGRAPEQVDEFLGEFLAPLMARHEARRGRFKAGVRV</sequence>